<keyword evidence="1" id="KW-0548">Nucleotidyltransferase</keyword>
<name>B9ADV0_METSM</name>
<dbReference type="HOGENOM" id="CLU_072501_0_0_2"/>
<dbReference type="PANTHER" id="PTHR42866:SF1">
    <property type="entry name" value="SPORE COAT POLYSACCHARIDE BIOSYNTHESIS PROTEIN SPSF"/>
    <property type="match status" value="1"/>
</dbReference>
<dbReference type="EC" id="2.7.7.-" evidence="1"/>
<dbReference type="AlphaFoldDB" id="B9ADV0"/>
<dbReference type="CDD" id="cd02518">
    <property type="entry name" value="GT2_SpsF"/>
    <property type="match status" value="1"/>
</dbReference>
<keyword evidence="1" id="KW-0808">Transferase</keyword>
<dbReference type="PANTHER" id="PTHR42866">
    <property type="entry name" value="3-DEOXY-MANNO-OCTULOSONATE CYTIDYLYLTRANSFERASE"/>
    <property type="match status" value="1"/>
</dbReference>
<protein>
    <submittedName>
        <fullName evidence="1">Cytidylyltransferase</fullName>
        <ecNumber evidence="1">2.7.7.-</ecNumber>
    </submittedName>
</protein>
<comment type="caution">
    <text evidence="1">The sequence shown here is derived from an EMBL/GenBank/DDBJ whole genome shotgun (WGS) entry which is preliminary data.</text>
</comment>
<dbReference type="SUPFAM" id="SSF53448">
    <property type="entry name" value="Nucleotide-diphospho-sugar transferases"/>
    <property type="match status" value="1"/>
</dbReference>
<dbReference type="Proteomes" id="UP000003489">
    <property type="component" value="Unassembled WGS sequence"/>
</dbReference>
<dbReference type="InterPro" id="IPR029044">
    <property type="entry name" value="Nucleotide-diphossugar_trans"/>
</dbReference>
<dbReference type="GO" id="GO:0016779">
    <property type="term" value="F:nucleotidyltransferase activity"/>
    <property type="evidence" value="ECO:0007669"/>
    <property type="project" value="UniProtKB-KW"/>
</dbReference>
<dbReference type="InterPro" id="IPR003329">
    <property type="entry name" value="Cytidylyl_trans"/>
</dbReference>
<dbReference type="Gene3D" id="3.90.550.10">
    <property type="entry name" value="Spore Coat Polysaccharide Biosynthesis Protein SpsA, Chain A"/>
    <property type="match status" value="1"/>
</dbReference>
<dbReference type="GO" id="GO:0005829">
    <property type="term" value="C:cytosol"/>
    <property type="evidence" value="ECO:0007669"/>
    <property type="project" value="TreeGrafter"/>
</dbReference>
<proteinExistence type="predicted"/>
<dbReference type="Pfam" id="PF02348">
    <property type="entry name" value="CTP_transf_3"/>
    <property type="match status" value="1"/>
</dbReference>
<dbReference type="PATRIC" id="fig|483214.13.peg.506"/>
<evidence type="ECO:0000313" key="1">
    <source>
        <dbReference type="EMBL" id="EEE41640.1"/>
    </source>
</evidence>
<organism evidence="1 2">
    <name type="scientific">Methanobrevibacter smithii DSM 2375</name>
    <dbReference type="NCBI Taxonomy" id="483214"/>
    <lineage>
        <taxon>Archaea</taxon>
        <taxon>Methanobacteriati</taxon>
        <taxon>Methanobacteriota</taxon>
        <taxon>Methanomada group</taxon>
        <taxon>Methanobacteria</taxon>
        <taxon>Methanobacteriales</taxon>
        <taxon>Methanobacteriaceae</taxon>
        <taxon>Methanobrevibacter</taxon>
    </lineage>
</organism>
<gene>
    <name evidence="1" type="ORF">METSMIALI_00526</name>
</gene>
<accession>B9ADV0</accession>
<dbReference type="EMBL" id="ABYW01000005">
    <property type="protein sequence ID" value="EEE41640.1"/>
    <property type="molecule type" value="Genomic_DNA"/>
</dbReference>
<reference evidence="1 2" key="2">
    <citation type="submission" date="2008-11" db="EMBL/GenBank/DDBJ databases">
        <title>Draft genome sequence of Methanobrevibacter smithii (DSM 2375).</title>
        <authorList>
            <person name="Sudarsanam P."/>
            <person name="Ley R."/>
            <person name="Guruge J."/>
            <person name="Turnbaugh P.J."/>
            <person name="Mahowald M."/>
            <person name="Liep D."/>
            <person name="Gordon J."/>
        </authorList>
    </citation>
    <scope>NUCLEOTIDE SEQUENCE [LARGE SCALE GENOMIC DNA]</scope>
    <source>
        <strain evidence="1 2">DSM 2375</strain>
    </source>
</reference>
<sequence length="281" mass="32429">MSIKKMKIGAIIQARTSSTRLPQKVLKPLPFNSKTNVLQQVIRRVSKSELIDEIIIATTIHDEDEKIVEVAKKENIKFYKGSLENVLERYYDAALENSLDVVVRITSDCPCADANVIDEIIKKHIDSDADYTSNTLTRGFPRGIDAEVINFSVLEKAYENATDKFEKEHVTPFIYKTHPEDFKIVQYETKNDNSDIRITLDTPQDYALLCSVYDNLYDKNEFFSLEDIIELFDNKPYLKDINSEITQKKVCNSLEEELAEVINLCKKQDLDRAKQYIEKII</sequence>
<evidence type="ECO:0000313" key="2">
    <source>
        <dbReference type="Proteomes" id="UP000003489"/>
    </source>
</evidence>
<reference evidence="1 2" key="1">
    <citation type="submission" date="2008-10" db="EMBL/GenBank/DDBJ databases">
        <authorList>
            <person name="Fulton L."/>
            <person name="Clifton S."/>
            <person name="Fulton B."/>
            <person name="Xu J."/>
            <person name="Minx P."/>
            <person name="Pepin K.H."/>
            <person name="Johnson M."/>
            <person name="Bhonagiri V."/>
            <person name="Nash W.E."/>
            <person name="Mardis E.R."/>
            <person name="Wilson R.K."/>
        </authorList>
    </citation>
    <scope>NUCLEOTIDE SEQUENCE [LARGE SCALE GENOMIC DNA]</scope>
    <source>
        <strain evidence="1 2">DSM 2375</strain>
    </source>
</reference>